<protein>
    <submittedName>
        <fullName evidence="6">DICT domain-containing protein</fullName>
    </submittedName>
</protein>
<comment type="caution">
    <text evidence="6">The sequence shown here is derived from an EMBL/GenBank/DDBJ whole genome shotgun (WGS) entry which is preliminary data.</text>
</comment>
<dbReference type="SMART" id="SM00422">
    <property type="entry name" value="HTH_MERR"/>
    <property type="match status" value="1"/>
</dbReference>
<evidence type="ECO:0000256" key="1">
    <source>
        <dbReference type="ARBA" id="ARBA00022491"/>
    </source>
</evidence>
<keyword evidence="4" id="KW-0804">Transcription</keyword>
<evidence type="ECO:0000256" key="4">
    <source>
        <dbReference type="ARBA" id="ARBA00023163"/>
    </source>
</evidence>
<gene>
    <name evidence="6" type="ORF">BJ993_000004</name>
</gene>
<evidence type="ECO:0000313" key="7">
    <source>
        <dbReference type="Proteomes" id="UP000562045"/>
    </source>
</evidence>
<keyword evidence="2" id="KW-0805">Transcription regulation</keyword>
<dbReference type="InterPro" id="IPR009061">
    <property type="entry name" value="DNA-bd_dom_put_sf"/>
</dbReference>
<dbReference type="GO" id="GO:0003700">
    <property type="term" value="F:DNA-binding transcription factor activity"/>
    <property type="evidence" value="ECO:0007669"/>
    <property type="project" value="InterPro"/>
</dbReference>
<name>A0A7Y9ZCN0_9ACTN</name>
<dbReference type="AlphaFoldDB" id="A0A7Y9ZCN0"/>
<keyword evidence="1" id="KW-0678">Repressor</keyword>
<dbReference type="Gene3D" id="1.10.1660.10">
    <property type="match status" value="1"/>
</dbReference>
<feature type="domain" description="HTH merR-type" evidence="5">
    <location>
        <begin position="8"/>
        <end position="77"/>
    </location>
</feature>
<dbReference type="Pfam" id="PF13411">
    <property type="entry name" value="MerR_1"/>
    <property type="match status" value="1"/>
</dbReference>
<evidence type="ECO:0000259" key="5">
    <source>
        <dbReference type="PROSITE" id="PS50937"/>
    </source>
</evidence>
<dbReference type="Proteomes" id="UP000562045">
    <property type="component" value="Unassembled WGS sequence"/>
</dbReference>
<organism evidence="6 7">
    <name type="scientific">Nocardioides aromaticivorans</name>
    <dbReference type="NCBI Taxonomy" id="200618"/>
    <lineage>
        <taxon>Bacteria</taxon>
        <taxon>Bacillati</taxon>
        <taxon>Actinomycetota</taxon>
        <taxon>Actinomycetes</taxon>
        <taxon>Propionibacteriales</taxon>
        <taxon>Nocardioidaceae</taxon>
        <taxon>Nocardioides</taxon>
    </lineage>
</organism>
<reference evidence="6 7" key="1">
    <citation type="submission" date="2020-07" db="EMBL/GenBank/DDBJ databases">
        <title>Sequencing the genomes of 1000 actinobacteria strains.</title>
        <authorList>
            <person name="Klenk H.-P."/>
        </authorList>
    </citation>
    <scope>NUCLEOTIDE SEQUENCE [LARGE SCALE GENOMIC DNA]</scope>
    <source>
        <strain evidence="6 7">DSM 15131</strain>
    </source>
</reference>
<dbReference type="PANTHER" id="PTHR30204">
    <property type="entry name" value="REDOX-CYCLING DRUG-SENSING TRANSCRIPTIONAL ACTIVATOR SOXR"/>
    <property type="match status" value="1"/>
</dbReference>
<evidence type="ECO:0000313" key="6">
    <source>
        <dbReference type="EMBL" id="NYI42924.1"/>
    </source>
</evidence>
<dbReference type="GO" id="GO:0003677">
    <property type="term" value="F:DNA binding"/>
    <property type="evidence" value="ECO:0007669"/>
    <property type="project" value="UniProtKB-KW"/>
</dbReference>
<dbReference type="Pfam" id="PF10069">
    <property type="entry name" value="DICT"/>
    <property type="match status" value="1"/>
</dbReference>
<dbReference type="EMBL" id="JACBZM010000001">
    <property type="protein sequence ID" value="NYI42924.1"/>
    <property type="molecule type" value="Genomic_DNA"/>
</dbReference>
<sequence>MDEGKGAPLTIGDLGERTGLSPAVLRMWETRHNFPVPQRLSSGHRRYTEDDVARVQQVLRRKEAGVRLEVAIAEASAATAPTSPSIFAELRRKHPTLVTHRLRKSTLIALSWALEDECCAVADRPVLFGAFQRGDFYDSSAARWTELARTARAAIVFADRWNGTASDAAGPARSPLSEDAPLRREWAVVCDAPDSTACLSAWELPGQADVPDRQRVFEAVWTVDPVAVRDAARVAAAVAAEAGVLGATDLVAELAGAPTARPAATAPVTALFNRVVAYVDRLT</sequence>
<dbReference type="SUPFAM" id="SSF46955">
    <property type="entry name" value="Putative DNA-binding domain"/>
    <property type="match status" value="1"/>
</dbReference>
<dbReference type="InterPro" id="IPR019278">
    <property type="entry name" value="DICT_dom"/>
</dbReference>
<dbReference type="InterPro" id="IPR000551">
    <property type="entry name" value="MerR-type_HTH_dom"/>
</dbReference>
<evidence type="ECO:0000256" key="3">
    <source>
        <dbReference type="ARBA" id="ARBA00023125"/>
    </source>
</evidence>
<dbReference type="InterPro" id="IPR047057">
    <property type="entry name" value="MerR_fam"/>
</dbReference>
<dbReference type="PROSITE" id="PS50937">
    <property type="entry name" value="HTH_MERR_2"/>
    <property type="match status" value="1"/>
</dbReference>
<dbReference type="PANTHER" id="PTHR30204:SF69">
    <property type="entry name" value="MERR-FAMILY TRANSCRIPTIONAL REGULATOR"/>
    <property type="match status" value="1"/>
</dbReference>
<dbReference type="RefSeq" id="WP_179647278.1">
    <property type="nucleotide sequence ID" value="NZ_JACBZM010000001.1"/>
</dbReference>
<evidence type="ECO:0000256" key="2">
    <source>
        <dbReference type="ARBA" id="ARBA00023015"/>
    </source>
</evidence>
<accession>A0A7Y9ZCN0</accession>
<proteinExistence type="predicted"/>
<keyword evidence="3" id="KW-0238">DNA-binding</keyword>